<name>A0A4P6PDC4_9GAMM</name>
<keyword evidence="1" id="KW-1003">Cell membrane</keyword>
<feature type="transmembrane region" description="Helical" evidence="1">
    <location>
        <begin position="242"/>
        <end position="261"/>
    </location>
</feature>
<evidence type="ECO:0000256" key="2">
    <source>
        <dbReference type="NCBIfam" id="TIGR00210"/>
    </source>
</evidence>
<evidence type="ECO:0000256" key="1">
    <source>
        <dbReference type="HAMAP-Rule" id="MF_02062"/>
    </source>
</evidence>
<keyword evidence="1" id="KW-0813">Transport</keyword>
<comment type="function">
    <text evidence="1">Catalyzes the sodium-dependent transport of glutamate.</text>
</comment>
<feature type="transmembrane region" description="Helical" evidence="1">
    <location>
        <begin position="159"/>
        <end position="183"/>
    </location>
</feature>
<dbReference type="HAMAP" id="MF_02062">
    <property type="entry name" value="GltS"/>
    <property type="match status" value="1"/>
</dbReference>
<feature type="transmembrane region" description="Helical" evidence="1">
    <location>
        <begin position="273"/>
        <end position="295"/>
    </location>
</feature>
<reference evidence="3 4" key="1">
    <citation type="submission" date="2018-12" db="EMBL/GenBank/DDBJ databases">
        <title>Complete genome of Litorilituus sediminis.</title>
        <authorList>
            <person name="Liu A."/>
            <person name="Rong J."/>
        </authorList>
    </citation>
    <scope>NUCLEOTIDE SEQUENCE [LARGE SCALE GENOMIC DNA]</scope>
    <source>
        <strain evidence="3 4">JCM 17549</strain>
    </source>
</reference>
<accession>A0A4P6PDC4</accession>
<organism evidence="3 4">
    <name type="scientific">Litorilituus sediminis</name>
    <dbReference type="NCBI Taxonomy" id="718192"/>
    <lineage>
        <taxon>Bacteria</taxon>
        <taxon>Pseudomonadati</taxon>
        <taxon>Pseudomonadota</taxon>
        <taxon>Gammaproteobacteria</taxon>
        <taxon>Alteromonadales</taxon>
        <taxon>Colwelliaceae</taxon>
        <taxon>Litorilituus</taxon>
    </lineage>
</organism>
<keyword evidence="1" id="KW-1133">Transmembrane helix</keyword>
<dbReference type="GO" id="GO:0015501">
    <property type="term" value="F:glutamate:sodium symporter activity"/>
    <property type="evidence" value="ECO:0007669"/>
    <property type="project" value="UniProtKB-UniRule"/>
</dbReference>
<sequence>MELDSRQTLILAVLVLFLGRYLNKRINFLQKYNIPEPVTGGIIASVIFSAIYFTFEQSVEFSLKQRDVLLIVFFTCVGLSARFSTLLQGGKALVILLVIAVSYLFIQNLTGVGVIYFTDLPRQVGVLGSSVSLSGGHGTAIAWAPHFAQGYAIENAMEIGIACATFGLVLGGICGGPIASFLIKRYQLSSNSDEHLAVGNKDEQEKITVNTIYKVILILCIAIGIGIHLHQFITSLGIKLPTFVPCLFAGIILTNTIPLLWKDLPWPSGTPTLALISDFSLGLFLAMSLMSLQLWTLVDLALPILLLLTMQVIVITLFTVFIVFRALGKNYDAAVISSGYAGLALGATPTAIANMTAVSKKYGASPQAFIVVPLIGAFFIDIANAVIIQMSLAWLS</sequence>
<dbReference type="KEGG" id="lsd:EMK97_10090"/>
<gene>
    <name evidence="1 3" type="primary">gltS</name>
    <name evidence="3" type="ORF">EMK97_10090</name>
</gene>
<dbReference type="OrthoDB" id="4921038at2"/>
<feature type="transmembrane region" description="Helical" evidence="1">
    <location>
        <begin position="339"/>
        <end position="358"/>
    </location>
</feature>
<comment type="similarity">
    <text evidence="1">Belongs to the glutamate:Na(+) symporter (ESS) (TC 2.A.27) family.</text>
</comment>
<keyword evidence="4" id="KW-1185">Reference proteome</keyword>
<evidence type="ECO:0000313" key="3">
    <source>
        <dbReference type="EMBL" id="QBG37795.1"/>
    </source>
</evidence>
<dbReference type="PANTHER" id="PTHR36178:SF1">
    <property type="entry name" value="SODIUM_GLUTAMATE SYMPORTER"/>
    <property type="match status" value="1"/>
</dbReference>
<protein>
    <recommendedName>
        <fullName evidence="1 2">Sodium/glutamate symporter</fullName>
    </recommendedName>
</protein>
<dbReference type="GO" id="GO:0015813">
    <property type="term" value="P:L-glutamate transmembrane transport"/>
    <property type="evidence" value="ECO:0007669"/>
    <property type="project" value="UniProtKB-UniRule"/>
</dbReference>
<dbReference type="AlphaFoldDB" id="A0A4P6PDC4"/>
<dbReference type="EMBL" id="CP034759">
    <property type="protein sequence ID" value="QBG37795.1"/>
    <property type="molecule type" value="Genomic_DNA"/>
</dbReference>
<evidence type="ECO:0000313" key="4">
    <source>
        <dbReference type="Proteomes" id="UP000290244"/>
    </source>
</evidence>
<keyword evidence="1" id="KW-0997">Cell inner membrane</keyword>
<keyword evidence="1" id="KW-0915">Sodium</keyword>
<dbReference type="InterPro" id="IPR004445">
    <property type="entry name" value="GltS"/>
</dbReference>
<feature type="transmembrane region" description="Helical" evidence="1">
    <location>
        <begin position="124"/>
        <end position="147"/>
    </location>
</feature>
<feature type="transmembrane region" description="Helical" evidence="1">
    <location>
        <begin position="38"/>
        <end position="55"/>
    </location>
</feature>
<dbReference type="GO" id="GO:0005886">
    <property type="term" value="C:plasma membrane"/>
    <property type="evidence" value="ECO:0007669"/>
    <property type="project" value="UniProtKB-SubCell"/>
</dbReference>
<dbReference type="Proteomes" id="UP000290244">
    <property type="component" value="Chromosome"/>
</dbReference>
<feature type="transmembrane region" description="Helical" evidence="1">
    <location>
        <begin position="301"/>
        <end position="327"/>
    </location>
</feature>
<comment type="subcellular location">
    <subcellularLocation>
        <location evidence="1">Cell inner membrane</location>
        <topology evidence="1">Multi-pass membrane protein</topology>
    </subcellularLocation>
</comment>
<feature type="transmembrane region" description="Helical" evidence="1">
    <location>
        <begin position="93"/>
        <end position="117"/>
    </location>
</feature>
<feature type="transmembrane region" description="Helical" evidence="1">
    <location>
        <begin position="370"/>
        <end position="395"/>
    </location>
</feature>
<proteinExistence type="inferred from homology"/>
<dbReference type="PANTHER" id="PTHR36178">
    <property type="entry name" value="SLR0625 PROTEIN"/>
    <property type="match status" value="1"/>
</dbReference>
<feature type="transmembrane region" description="Helical" evidence="1">
    <location>
        <begin position="211"/>
        <end position="230"/>
    </location>
</feature>
<keyword evidence="1" id="KW-0472">Membrane</keyword>
<dbReference type="NCBIfam" id="TIGR00210">
    <property type="entry name" value="gltS"/>
    <property type="match status" value="1"/>
</dbReference>
<keyword evidence="1" id="KW-0812">Transmembrane</keyword>
<keyword evidence="1" id="KW-0769">Symport</keyword>
<feature type="transmembrane region" description="Helical" evidence="1">
    <location>
        <begin position="67"/>
        <end position="87"/>
    </location>
</feature>
<dbReference type="Pfam" id="PF03616">
    <property type="entry name" value="Glt_symporter"/>
    <property type="match status" value="1"/>
</dbReference>
<keyword evidence="1" id="KW-0739">Sodium transport</keyword>
<keyword evidence="1" id="KW-0406">Ion transport</keyword>
<keyword evidence="1" id="KW-0029">Amino-acid transport</keyword>